<keyword evidence="4 5" id="KW-0472">Membrane</keyword>
<evidence type="ECO:0000256" key="2">
    <source>
        <dbReference type="ARBA" id="ARBA00022692"/>
    </source>
</evidence>
<keyword evidence="3 5" id="KW-1133">Transmembrane helix</keyword>
<name>A0A9X1ZME8_9GAMM</name>
<gene>
    <name evidence="6" type="ORF">L2740_06970</name>
</gene>
<feature type="transmembrane region" description="Helical" evidence="5">
    <location>
        <begin position="12"/>
        <end position="36"/>
    </location>
</feature>
<feature type="transmembrane region" description="Helical" evidence="5">
    <location>
        <begin position="58"/>
        <end position="91"/>
    </location>
</feature>
<accession>A0A9X1ZME8</accession>
<dbReference type="Proteomes" id="UP001139293">
    <property type="component" value="Unassembled WGS sequence"/>
</dbReference>
<organism evidence="6 7">
    <name type="scientific">Shewanella pneumatophori</name>
    <dbReference type="NCBI Taxonomy" id="314092"/>
    <lineage>
        <taxon>Bacteria</taxon>
        <taxon>Pseudomonadati</taxon>
        <taxon>Pseudomonadota</taxon>
        <taxon>Gammaproteobacteria</taxon>
        <taxon>Alteromonadales</taxon>
        <taxon>Shewanellaceae</taxon>
        <taxon>Shewanella</taxon>
    </lineage>
</organism>
<dbReference type="RefSeq" id="WP_248949364.1">
    <property type="nucleotide sequence ID" value="NZ_JAKILB010000003.1"/>
</dbReference>
<reference evidence="6" key="1">
    <citation type="submission" date="2022-01" db="EMBL/GenBank/DDBJ databases">
        <title>Whole genome-based taxonomy of the Shewanellaceae.</title>
        <authorList>
            <person name="Martin-Rodriguez A.J."/>
        </authorList>
    </citation>
    <scope>NUCLEOTIDE SEQUENCE</scope>
    <source>
        <strain evidence="6">KCTC 23973</strain>
    </source>
</reference>
<keyword evidence="2 5" id="KW-0812">Transmembrane</keyword>
<evidence type="ECO:0000256" key="1">
    <source>
        <dbReference type="ARBA" id="ARBA00004141"/>
    </source>
</evidence>
<dbReference type="AlphaFoldDB" id="A0A9X1ZME8"/>
<evidence type="ECO:0000313" key="6">
    <source>
        <dbReference type="EMBL" id="MCL1138291.1"/>
    </source>
</evidence>
<dbReference type="Pfam" id="PF09685">
    <property type="entry name" value="MamF_MmsF"/>
    <property type="match status" value="1"/>
</dbReference>
<sequence>MTQDEKNMGIIVQVASFSGYLIPFGSILGPLIVWLMKRDEFPFVDSCGRNCLNFKISLFIYVSISAILMFIGIGFILLALLAIADIVFTIIAAIKASEGKSYQYPLTINFIKPRTEADLV</sequence>
<comment type="caution">
    <text evidence="6">The sequence shown here is derived from an EMBL/GenBank/DDBJ whole genome shotgun (WGS) entry which is preliminary data.</text>
</comment>
<dbReference type="InterPro" id="IPR019109">
    <property type="entry name" value="MamF_MmsF"/>
</dbReference>
<proteinExistence type="predicted"/>
<dbReference type="EMBL" id="JAKILB010000003">
    <property type="protein sequence ID" value="MCL1138291.1"/>
    <property type="molecule type" value="Genomic_DNA"/>
</dbReference>
<keyword evidence="7" id="KW-1185">Reference proteome</keyword>
<protein>
    <submittedName>
        <fullName evidence="6">DUF4870 domain-containing protein</fullName>
    </submittedName>
</protein>
<evidence type="ECO:0000313" key="7">
    <source>
        <dbReference type="Proteomes" id="UP001139293"/>
    </source>
</evidence>
<evidence type="ECO:0000256" key="5">
    <source>
        <dbReference type="SAM" id="Phobius"/>
    </source>
</evidence>
<evidence type="ECO:0000256" key="3">
    <source>
        <dbReference type="ARBA" id="ARBA00022989"/>
    </source>
</evidence>
<evidence type="ECO:0000256" key="4">
    <source>
        <dbReference type="ARBA" id="ARBA00023136"/>
    </source>
</evidence>
<comment type="subcellular location">
    <subcellularLocation>
        <location evidence="1">Membrane</location>
        <topology evidence="1">Multi-pass membrane protein</topology>
    </subcellularLocation>
</comment>